<name>A0A6G9HHY3_9MOLU</name>
<feature type="chain" id="PRO_5026025065" description="Lipoprotein" evidence="1">
    <location>
        <begin position="25"/>
        <end position="287"/>
    </location>
</feature>
<protein>
    <recommendedName>
        <fullName evidence="3">Lipoprotein</fullName>
    </recommendedName>
</protein>
<organism evidence="2">
    <name type="scientific">uncultured Mycoplasmataceae bacterium</name>
    <dbReference type="NCBI Taxonomy" id="300027"/>
    <lineage>
        <taxon>Bacteria</taxon>
        <taxon>Bacillati</taxon>
        <taxon>Mycoplasmatota</taxon>
        <taxon>Mollicutes</taxon>
        <taxon>Mycoplasmataceae</taxon>
        <taxon>environmental samples</taxon>
    </lineage>
</organism>
<evidence type="ECO:0000313" key="2">
    <source>
        <dbReference type="EMBL" id="QIQ09960.1"/>
    </source>
</evidence>
<keyword evidence="1" id="KW-0732">Signal</keyword>
<sequence length="287" mass="32747">MNKKLFKIAICGIPVVLGCITACSAISSIKTNNTTPSSKPHYSMYDFNSIDDLLNFDAVNYGTFCFDPNTDYTNGNREVYYTNPEEYIPYLNNVTADMFKPENIEKTKDFLAFAILGDCLFSLLCIIYNDHPLPVETFVDFIHNNVKSFSLHINEINNLKLEGKANDGRDTFSFTGGYNANIVAKNYQDNEYHKIQVSVNFNNNKVWFTQFGGVFQEQEIKGILYHYGLLLVDLKSESDQFITSKIKTDDEPEYTTNSDYLQSLGSYPSTLFYQYIKDLQISNNPNA</sequence>
<accession>A0A6G9HHY3</accession>
<feature type="signal peptide" evidence="1">
    <location>
        <begin position="1"/>
        <end position="24"/>
    </location>
</feature>
<reference evidence="2" key="1">
    <citation type="journal article" date="2020" name="J. ISSAAS">
        <title>Lactobacilli and other gastrointestinal microbiota of Peromyscus leucopus, reservoir host for agents of Lyme disease and other zoonoses in North America.</title>
        <authorList>
            <person name="Milovic A."/>
            <person name="Bassam K."/>
            <person name="Shao H."/>
            <person name="Chatzistamou I."/>
            <person name="Tufts D.M."/>
            <person name="Diuk-Wasser M."/>
            <person name="Barbour A.G."/>
        </authorList>
    </citation>
    <scope>NUCLEOTIDE SEQUENCE</scope>
    <source>
        <strain evidence="2">LL85</strain>
    </source>
</reference>
<evidence type="ECO:0008006" key="3">
    <source>
        <dbReference type="Google" id="ProtNLM"/>
    </source>
</evidence>
<proteinExistence type="predicted"/>
<dbReference type="AlphaFoldDB" id="A0A6G9HHY3"/>
<gene>
    <name evidence="2" type="ORF">PlMoll_1230</name>
</gene>
<dbReference type="EMBL" id="MN991199">
    <property type="protein sequence ID" value="QIQ09960.1"/>
    <property type="molecule type" value="Genomic_DNA"/>
</dbReference>
<evidence type="ECO:0000256" key="1">
    <source>
        <dbReference type="SAM" id="SignalP"/>
    </source>
</evidence>
<dbReference type="PROSITE" id="PS51257">
    <property type="entry name" value="PROKAR_LIPOPROTEIN"/>
    <property type="match status" value="1"/>
</dbReference>